<evidence type="ECO:0000313" key="1">
    <source>
        <dbReference type="EMBL" id="RFA06779.1"/>
    </source>
</evidence>
<sequence>MNSIHHLLIMAAVAFSPRASRMSRTEQWSADCRDAAELGLSRWTIAAGALSTSILSRRLAKTTSSTVTEKQEKNMKFEAKVGRRLLTRFVTGTLITASVATGAVSIGAAWVGSELDTLSRAATIEPLPGPVTWATLDEGPAPEWTDTSTLIIIDTTTP</sequence>
<dbReference type="Proteomes" id="UP000256709">
    <property type="component" value="Unassembled WGS sequence"/>
</dbReference>
<comment type="caution">
    <text evidence="1">The sequence shown here is derived from an EMBL/GenBank/DDBJ whole genome shotgun (WGS) entry which is preliminary data.</text>
</comment>
<proteinExistence type="predicted"/>
<protein>
    <submittedName>
        <fullName evidence="1">Uncharacterized protein</fullName>
    </submittedName>
</protein>
<dbReference type="AlphaFoldDB" id="A0A3E0VAL2"/>
<evidence type="ECO:0000313" key="2">
    <source>
        <dbReference type="Proteomes" id="UP000256709"/>
    </source>
</evidence>
<dbReference type="EMBL" id="NBXA01000050">
    <property type="protein sequence ID" value="RFA06779.1"/>
    <property type="molecule type" value="Genomic_DNA"/>
</dbReference>
<organism evidence="1 2">
    <name type="scientific">Subtercola boreus</name>
    <dbReference type="NCBI Taxonomy" id="120213"/>
    <lineage>
        <taxon>Bacteria</taxon>
        <taxon>Bacillati</taxon>
        <taxon>Actinomycetota</taxon>
        <taxon>Actinomycetes</taxon>
        <taxon>Micrococcales</taxon>
        <taxon>Microbacteriaceae</taxon>
        <taxon>Subtercola</taxon>
    </lineage>
</organism>
<accession>A0A3E0VAL2</accession>
<reference evidence="1 2" key="1">
    <citation type="submission" date="2017-04" db="EMBL/GenBank/DDBJ databases">
        <title>Comparative genome analysis of Subtercola boreus.</title>
        <authorList>
            <person name="Cho Y.-J."/>
            <person name="Cho A."/>
            <person name="Kim O.-S."/>
            <person name="Lee J.-I."/>
        </authorList>
    </citation>
    <scope>NUCLEOTIDE SEQUENCE [LARGE SCALE GENOMIC DNA]</scope>
    <source>
        <strain evidence="1 2">P27444</strain>
    </source>
</reference>
<gene>
    <name evidence="1" type="ORF">B7R21_18570</name>
</gene>
<name>A0A3E0VAL2_9MICO</name>